<dbReference type="Gene3D" id="1.10.510.10">
    <property type="entry name" value="Transferase(Phosphotransferase) domain 1"/>
    <property type="match status" value="1"/>
</dbReference>
<evidence type="ECO:0000313" key="2">
    <source>
        <dbReference type="EMBL" id="KAK4121254.1"/>
    </source>
</evidence>
<reference evidence="2" key="1">
    <citation type="journal article" date="2023" name="Mol. Phylogenet. Evol.">
        <title>Genome-scale phylogeny and comparative genomics of the fungal order Sordariales.</title>
        <authorList>
            <person name="Hensen N."/>
            <person name="Bonometti L."/>
            <person name="Westerberg I."/>
            <person name="Brannstrom I.O."/>
            <person name="Guillou S."/>
            <person name="Cros-Aarteil S."/>
            <person name="Calhoun S."/>
            <person name="Haridas S."/>
            <person name="Kuo A."/>
            <person name="Mondo S."/>
            <person name="Pangilinan J."/>
            <person name="Riley R."/>
            <person name="LaButti K."/>
            <person name="Andreopoulos B."/>
            <person name="Lipzen A."/>
            <person name="Chen C."/>
            <person name="Yan M."/>
            <person name="Daum C."/>
            <person name="Ng V."/>
            <person name="Clum A."/>
            <person name="Steindorff A."/>
            <person name="Ohm R.A."/>
            <person name="Martin F."/>
            <person name="Silar P."/>
            <person name="Natvig D.O."/>
            <person name="Lalanne C."/>
            <person name="Gautier V."/>
            <person name="Ament-Velasquez S.L."/>
            <person name="Kruys A."/>
            <person name="Hutchinson M.I."/>
            <person name="Powell A.J."/>
            <person name="Barry K."/>
            <person name="Miller A.N."/>
            <person name="Grigoriev I.V."/>
            <person name="Debuchy R."/>
            <person name="Gladieux P."/>
            <person name="Hiltunen Thoren M."/>
            <person name="Johannesson H."/>
        </authorList>
    </citation>
    <scope>NUCLEOTIDE SEQUENCE</scope>
    <source>
        <strain evidence="2">CBS 731.68</strain>
    </source>
</reference>
<dbReference type="GeneID" id="87832465"/>
<evidence type="ECO:0000256" key="1">
    <source>
        <dbReference type="SAM" id="MobiDB-lite"/>
    </source>
</evidence>
<name>A0AAN6Z259_9PEZI</name>
<sequence length="259" mass="29614">MPPTTTTTTTTTETLKTKLFPAPPIMATCANVTLTTGMTSTLRPLRRNLPSKRSQIPRHPRPTQLSRPDHKRFNLPSIAVADFGVSYMYSPAEDTLSTTVTADGKQTTGIPFNYGAPDDFLCVAPLGRATDMRSLAATMFAVTDEAARKKRREEWGTEDLLEERMLRHLRYRVGSDEEDEDDEYWEGHGEENRQYEYYMTRDDIHQFGDLLGSMFKWKSGETASLERIMKHPWFEGKVFPMAEVELKWRLAGRIDRPIS</sequence>
<feature type="region of interest" description="Disordered" evidence="1">
    <location>
        <begin position="44"/>
        <end position="70"/>
    </location>
</feature>
<evidence type="ECO:0000313" key="3">
    <source>
        <dbReference type="Proteomes" id="UP001302602"/>
    </source>
</evidence>
<dbReference type="EMBL" id="MU853234">
    <property type="protein sequence ID" value="KAK4121254.1"/>
    <property type="molecule type" value="Genomic_DNA"/>
</dbReference>
<organism evidence="2 3">
    <name type="scientific">Parathielavia appendiculata</name>
    <dbReference type="NCBI Taxonomy" id="2587402"/>
    <lineage>
        <taxon>Eukaryota</taxon>
        <taxon>Fungi</taxon>
        <taxon>Dikarya</taxon>
        <taxon>Ascomycota</taxon>
        <taxon>Pezizomycotina</taxon>
        <taxon>Sordariomycetes</taxon>
        <taxon>Sordariomycetidae</taxon>
        <taxon>Sordariales</taxon>
        <taxon>Chaetomiaceae</taxon>
        <taxon>Parathielavia</taxon>
    </lineage>
</organism>
<keyword evidence="3" id="KW-1185">Reference proteome</keyword>
<comment type="caution">
    <text evidence="2">The sequence shown here is derived from an EMBL/GenBank/DDBJ whole genome shotgun (WGS) entry which is preliminary data.</text>
</comment>
<evidence type="ECO:0008006" key="4">
    <source>
        <dbReference type="Google" id="ProtNLM"/>
    </source>
</evidence>
<dbReference type="Proteomes" id="UP001302602">
    <property type="component" value="Unassembled WGS sequence"/>
</dbReference>
<gene>
    <name evidence="2" type="ORF">N657DRAFT_673586</name>
</gene>
<dbReference type="RefSeq" id="XP_062645025.1">
    <property type="nucleotide sequence ID" value="XM_062795697.1"/>
</dbReference>
<accession>A0AAN6Z259</accession>
<dbReference type="InterPro" id="IPR011009">
    <property type="entry name" value="Kinase-like_dom_sf"/>
</dbReference>
<dbReference type="SUPFAM" id="SSF56112">
    <property type="entry name" value="Protein kinase-like (PK-like)"/>
    <property type="match status" value="1"/>
</dbReference>
<dbReference type="AlphaFoldDB" id="A0AAN6Z259"/>
<feature type="compositionally biased region" description="Basic residues" evidence="1">
    <location>
        <begin position="44"/>
        <end position="61"/>
    </location>
</feature>
<reference evidence="2" key="2">
    <citation type="submission" date="2023-05" db="EMBL/GenBank/DDBJ databases">
        <authorList>
            <consortium name="Lawrence Berkeley National Laboratory"/>
            <person name="Steindorff A."/>
            <person name="Hensen N."/>
            <person name="Bonometti L."/>
            <person name="Westerberg I."/>
            <person name="Brannstrom I.O."/>
            <person name="Guillou S."/>
            <person name="Cros-Aarteil S."/>
            <person name="Calhoun S."/>
            <person name="Haridas S."/>
            <person name="Kuo A."/>
            <person name="Mondo S."/>
            <person name="Pangilinan J."/>
            <person name="Riley R."/>
            <person name="Labutti K."/>
            <person name="Andreopoulos B."/>
            <person name="Lipzen A."/>
            <person name="Chen C."/>
            <person name="Yanf M."/>
            <person name="Daum C."/>
            <person name="Ng V."/>
            <person name="Clum A."/>
            <person name="Ohm R."/>
            <person name="Martin F."/>
            <person name="Silar P."/>
            <person name="Natvig D."/>
            <person name="Lalanne C."/>
            <person name="Gautier V."/>
            <person name="Ament-Velasquez S.L."/>
            <person name="Kruys A."/>
            <person name="Hutchinson M.I."/>
            <person name="Powell A.J."/>
            <person name="Barry K."/>
            <person name="Miller A.N."/>
            <person name="Grigoriev I.V."/>
            <person name="Debuchy R."/>
            <person name="Gladieux P."/>
            <person name="Thoren M.H."/>
            <person name="Johannesson H."/>
        </authorList>
    </citation>
    <scope>NUCLEOTIDE SEQUENCE</scope>
    <source>
        <strain evidence="2">CBS 731.68</strain>
    </source>
</reference>
<proteinExistence type="predicted"/>
<protein>
    <recommendedName>
        <fullName evidence="4">Protein kinase domain-containing protein</fullName>
    </recommendedName>
</protein>